<gene>
    <name evidence="3" type="ORF">J2T07_000408</name>
</gene>
<name>A0ABT9STC8_9GAMM</name>
<evidence type="ECO:0000313" key="4">
    <source>
        <dbReference type="Proteomes" id="UP001237737"/>
    </source>
</evidence>
<dbReference type="Pfam" id="PF04773">
    <property type="entry name" value="FecR"/>
    <property type="match status" value="1"/>
</dbReference>
<dbReference type="PANTHER" id="PTHR38731:SF1">
    <property type="entry name" value="FECR PROTEIN DOMAIN-CONTAINING PROTEIN"/>
    <property type="match status" value="1"/>
</dbReference>
<dbReference type="InterPro" id="IPR036779">
    <property type="entry name" value="LysM_dom_sf"/>
</dbReference>
<dbReference type="SUPFAM" id="SSF54106">
    <property type="entry name" value="LysM domain"/>
    <property type="match status" value="1"/>
</dbReference>
<dbReference type="Gene3D" id="3.10.350.10">
    <property type="entry name" value="LysM domain"/>
    <property type="match status" value="1"/>
</dbReference>
<dbReference type="PANTHER" id="PTHR38731">
    <property type="entry name" value="LIPL45-RELATED LIPOPROTEIN-RELATED"/>
    <property type="match status" value="1"/>
</dbReference>
<keyword evidence="4" id="KW-1185">Reference proteome</keyword>
<proteinExistence type="predicted"/>
<evidence type="ECO:0000259" key="2">
    <source>
        <dbReference type="Pfam" id="PF04773"/>
    </source>
</evidence>
<dbReference type="InterPro" id="IPR018392">
    <property type="entry name" value="LysM"/>
</dbReference>
<dbReference type="Proteomes" id="UP001237737">
    <property type="component" value="Unassembled WGS sequence"/>
</dbReference>
<dbReference type="CDD" id="cd00118">
    <property type="entry name" value="LysM"/>
    <property type="match status" value="1"/>
</dbReference>
<comment type="caution">
    <text evidence="3">The sequence shown here is derived from an EMBL/GenBank/DDBJ whole genome shotgun (WGS) entry which is preliminary data.</text>
</comment>
<feature type="domain" description="LysM" evidence="1">
    <location>
        <begin position="42"/>
        <end position="88"/>
    </location>
</feature>
<protein>
    <recommendedName>
        <fullName evidence="5">FecR family protein</fullName>
    </recommendedName>
</protein>
<dbReference type="Pfam" id="PF01476">
    <property type="entry name" value="LysM"/>
    <property type="match status" value="1"/>
</dbReference>
<feature type="domain" description="FecR protein" evidence="2">
    <location>
        <begin position="132"/>
        <end position="234"/>
    </location>
</feature>
<dbReference type="InterPro" id="IPR016930">
    <property type="entry name" value="UCP029644"/>
</dbReference>
<dbReference type="PIRSF" id="PIRSF029644">
    <property type="entry name" value="UCP029644"/>
    <property type="match status" value="1"/>
</dbReference>
<evidence type="ECO:0000259" key="1">
    <source>
        <dbReference type="Pfam" id="PF01476"/>
    </source>
</evidence>
<evidence type="ECO:0000313" key="3">
    <source>
        <dbReference type="EMBL" id="MDQ0008249.1"/>
    </source>
</evidence>
<evidence type="ECO:0008006" key="5">
    <source>
        <dbReference type="Google" id="ProtNLM"/>
    </source>
</evidence>
<dbReference type="RefSeq" id="WP_306846901.1">
    <property type="nucleotide sequence ID" value="NZ_JAUSSK010000001.1"/>
</dbReference>
<dbReference type="EMBL" id="JAUSSK010000001">
    <property type="protein sequence ID" value="MDQ0008249.1"/>
    <property type="molecule type" value="Genomic_DNA"/>
</dbReference>
<reference evidence="3 4" key="1">
    <citation type="submission" date="2023-07" db="EMBL/GenBank/DDBJ databases">
        <title>Sorghum-associated microbial communities from plants grown in Nebraska, USA.</title>
        <authorList>
            <person name="Schachtman D."/>
        </authorList>
    </citation>
    <scope>NUCLEOTIDE SEQUENCE [LARGE SCALE GENOMIC DNA]</scope>
    <source>
        <strain evidence="3 4">CC60</strain>
    </source>
</reference>
<dbReference type="Gene3D" id="2.60.40.10">
    <property type="entry name" value="Immunoglobulins"/>
    <property type="match status" value="3"/>
</dbReference>
<dbReference type="Gene3D" id="2.60.120.1440">
    <property type="match status" value="1"/>
</dbReference>
<dbReference type="InterPro" id="IPR006860">
    <property type="entry name" value="FecR"/>
</dbReference>
<accession>A0ABT9STC8</accession>
<dbReference type="InterPro" id="IPR013783">
    <property type="entry name" value="Ig-like_fold"/>
</dbReference>
<sequence>MSRKVLGQSRLRRWLFAVSLAIAFGPIFFAPAFATPAADWNYRVRPNDTIWDLTGRYLKPGIPWQKLQDYNKVADPLHLPPGMTLHIPVAWLRLEPARARVIAVIGHATATLPGTAQAMPVTQGMSFGYGATLVTQSDSSLTLEFADGSRILVQSNSELALDRLSAYKNTGMVDTRVRLQRGRINSDVTPMSGNAARFNVSTPGTISSVRGTHFRVIADSATDEARTEVISGKVDVGNDKRHVLATTGLGVTTAGEASPGQPQSLLPAPALQCPVVPINQFPYEFQWQALNGARHYRVQVASSAKFEALLLDRVVDDTRAVIPDLSDGTYAIRVRGVGTSALEGLDATCSAISIDNHPRPPLIVSPQPDSRVRDTRPAFRWTESQQATSYAWQLASDPAFEHLLADQPQVTGSEVRPAHSLPLGRYYWRIASRDDTGKVGPYTHALPFDLVSEPPAPVPGEPKRSHGDLTLSWPAGQPGQRYHVQLARHPDFTRPEVDATLDRPEIDLKKLSSGKWYVRVQTIDTDGYAGPWGSVQKTRMPCVACRWAAAGGGASLLWLLL</sequence>
<organism evidence="3 4">
    <name type="scientific">Luteibacter jiangsuensis</name>
    <dbReference type="NCBI Taxonomy" id="637577"/>
    <lineage>
        <taxon>Bacteria</taxon>
        <taxon>Pseudomonadati</taxon>
        <taxon>Pseudomonadota</taxon>
        <taxon>Gammaproteobacteria</taxon>
        <taxon>Lysobacterales</taxon>
        <taxon>Rhodanobacteraceae</taxon>
        <taxon>Luteibacter</taxon>
    </lineage>
</organism>